<name>A0ABQ4YM94_9ASTR</name>
<organism evidence="2 3">
    <name type="scientific">Tanacetum coccineum</name>
    <dbReference type="NCBI Taxonomy" id="301880"/>
    <lineage>
        <taxon>Eukaryota</taxon>
        <taxon>Viridiplantae</taxon>
        <taxon>Streptophyta</taxon>
        <taxon>Embryophyta</taxon>
        <taxon>Tracheophyta</taxon>
        <taxon>Spermatophyta</taxon>
        <taxon>Magnoliopsida</taxon>
        <taxon>eudicotyledons</taxon>
        <taxon>Gunneridae</taxon>
        <taxon>Pentapetalae</taxon>
        <taxon>asterids</taxon>
        <taxon>campanulids</taxon>
        <taxon>Asterales</taxon>
        <taxon>Asteraceae</taxon>
        <taxon>Asteroideae</taxon>
        <taxon>Anthemideae</taxon>
        <taxon>Anthemidinae</taxon>
        <taxon>Tanacetum</taxon>
    </lineage>
</organism>
<evidence type="ECO:0008006" key="4">
    <source>
        <dbReference type="Google" id="ProtNLM"/>
    </source>
</evidence>
<reference evidence="2" key="2">
    <citation type="submission" date="2022-01" db="EMBL/GenBank/DDBJ databases">
        <authorList>
            <person name="Yamashiro T."/>
            <person name="Shiraishi A."/>
            <person name="Satake H."/>
            <person name="Nakayama K."/>
        </authorList>
    </citation>
    <scope>NUCLEOTIDE SEQUENCE</scope>
</reference>
<keyword evidence="3" id="KW-1185">Reference proteome</keyword>
<evidence type="ECO:0000313" key="3">
    <source>
        <dbReference type="Proteomes" id="UP001151760"/>
    </source>
</evidence>
<dbReference type="EMBL" id="BQNB010010536">
    <property type="protein sequence ID" value="GJS78591.1"/>
    <property type="molecule type" value="Genomic_DNA"/>
</dbReference>
<reference evidence="2" key="1">
    <citation type="journal article" date="2022" name="Int. J. Mol. Sci.">
        <title>Draft Genome of Tanacetum Coccineum: Genomic Comparison of Closely Related Tanacetum-Family Plants.</title>
        <authorList>
            <person name="Yamashiro T."/>
            <person name="Shiraishi A."/>
            <person name="Nakayama K."/>
            <person name="Satake H."/>
        </authorList>
    </citation>
    <scope>NUCLEOTIDE SEQUENCE</scope>
</reference>
<feature type="region of interest" description="Disordered" evidence="1">
    <location>
        <begin position="1"/>
        <end position="51"/>
    </location>
</feature>
<gene>
    <name evidence="2" type="ORF">Tco_0728472</name>
</gene>
<proteinExistence type="predicted"/>
<feature type="compositionally biased region" description="Basic and acidic residues" evidence="1">
    <location>
        <begin position="32"/>
        <end position="44"/>
    </location>
</feature>
<accession>A0ABQ4YM94</accession>
<dbReference type="Proteomes" id="UP001151760">
    <property type="component" value="Unassembled WGS sequence"/>
</dbReference>
<protein>
    <recommendedName>
        <fullName evidence="4">Reverse transcriptase domain-containing protein</fullName>
    </recommendedName>
</protein>
<comment type="caution">
    <text evidence="2">The sequence shown here is derived from an EMBL/GenBank/DDBJ whole genome shotgun (WGS) entry which is preliminary data.</text>
</comment>
<evidence type="ECO:0000313" key="2">
    <source>
        <dbReference type="EMBL" id="GJS78591.1"/>
    </source>
</evidence>
<sequence length="190" mass="21834">MQTSSEVINPRVLLASVETRPRRPGKEPMQLDDMKERRQLDKGRKSPKSGVEEQIVINDNYPEQLVTIGGGLSAECRHALIHTLRKIVDVFAWTPADLYVIPMRKVVTDEVNEWLKAGSIPFAKDRWKIESLMEFQYIYNVSWECLNDTTNNPKSNLDKEGRREDGFPYGRGSLLLHQDAFWSQECRGGI</sequence>
<evidence type="ECO:0000256" key="1">
    <source>
        <dbReference type="SAM" id="MobiDB-lite"/>
    </source>
</evidence>